<comment type="cofactor">
    <cofactor evidence="1">
        <name>Zn(2+)</name>
        <dbReference type="ChEBI" id="CHEBI:29105"/>
    </cofactor>
</comment>
<comment type="caution">
    <text evidence="6">The sequence shown here is derived from an EMBL/GenBank/DDBJ whole genome shotgun (WGS) entry which is preliminary data.</text>
</comment>
<dbReference type="CDD" id="cd06262">
    <property type="entry name" value="metallo-hydrolase-like_MBL-fold"/>
    <property type="match status" value="1"/>
</dbReference>
<keyword evidence="7" id="KW-1185">Reference proteome</keyword>
<protein>
    <submittedName>
        <fullName evidence="6">MBL fold metallo-hydrolase</fullName>
    </submittedName>
</protein>
<evidence type="ECO:0000256" key="1">
    <source>
        <dbReference type="ARBA" id="ARBA00001947"/>
    </source>
</evidence>
<dbReference type="Gene3D" id="3.60.15.10">
    <property type="entry name" value="Ribonuclease Z/Hydroxyacylglutathione hydrolase-like"/>
    <property type="match status" value="1"/>
</dbReference>
<reference evidence="6 7" key="1">
    <citation type="submission" date="2020-10" db="EMBL/GenBank/DDBJ databases">
        <title>ChiBAC.</title>
        <authorList>
            <person name="Zenner C."/>
            <person name="Hitch T.C.A."/>
            <person name="Clavel T."/>
        </authorList>
    </citation>
    <scope>NUCLEOTIDE SEQUENCE [LARGE SCALE GENOMIC DNA]</scope>
    <source>
        <strain evidence="6 7">DSM 109015</strain>
    </source>
</reference>
<dbReference type="EMBL" id="JADCKC010000001">
    <property type="protein sequence ID" value="MBE5036352.1"/>
    <property type="molecule type" value="Genomic_DNA"/>
</dbReference>
<accession>A0ABR9QZP5</accession>
<evidence type="ECO:0000259" key="5">
    <source>
        <dbReference type="SMART" id="SM00849"/>
    </source>
</evidence>
<evidence type="ECO:0000256" key="4">
    <source>
        <dbReference type="ARBA" id="ARBA00022833"/>
    </source>
</evidence>
<dbReference type="InterPro" id="IPR036866">
    <property type="entry name" value="RibonucZ/Hydroxyglut_hydro"/>
</dbReference>
<feature type="domain" description="Metallo-beta-lactamase" evidence="5">
    <location>
        <begin position="13"/>
        <end position="178"/>
    </location>
</feature>
<dbReference type="InterPro" id="IPR001279">
    <property type="entry name" value="Metallo-B-lactamas"/>
</dbReference>
<dbReference type="SMART" id="SM00849">
    <property type="entry name" value="Lactamase_B"/>
    <property type="match status" value="1"/>
</dbReference>
<evidence type="ECO:0000256" key="3">
    <source>
        <dbReference type="ARBA" id="ARBA00022801"/>
    </source>
</evidence>
<dbReference type="Pfam" id="PF00753">
    <property type="entry name" value="Lactamase_B"/>
    <property type="match status" value="1"/>
</dbReference>
<dbReference type="SUPFAM" id="SSF56281">
    <property type="entry name" value="Metallo-hydrolase/oxidoreductase"/>
    <property type="match status" value="1"/>
</dbReference>
<evidence type="ECO:0000313" key="7">
    <source>
        <dbReference type="Proteomes" id="UP000768567"/>
    </source>
</evidence>
<dbReference type="Proteomes" id="UP000768567">
    <property type="component" value="Unassembled WGS sequence"/>
</dbReference>
<dbReference type="PANTHER" id="PTHR46233">
    <property type="entry name" value="HYDROXYACYLGLUTATHIONE HYDROLASE GLOC"/>
    <property type="match status" value="1"/>
</dbReference>
<dbReference type="InterPro" id="IPR051453">
    <property type="entry name" value="MBL_Glyoxalase_II"/>
</dbReference>
<dbReference type="PANTHER" id="PTHR46233:SF3">
    <property type="entry name" value="HYDROXYACYLGLUTATHIONE HYDROLASE GLOC"/>
    <property type="match status" value="1"/>
</dbReference>
<gene>
    <name evidence="6" type="ORF">INF35_00840</name>
</gene>
<sequence length="199" mass="21847">MNLIHITASAPLFTNTFLILTRADHGIVIDPAADASVYLRRIEQENARLTHILLTHGHYDHVGAVVELQQKTGAAVYVQPEDTNKAPMFPLPSIGQAYPEDGILKIDELEFHIWRTPGHTPGSVCLYCDGVLFSGDTLFAGSCGRVDLPGGSAADMRNSLSLLAKLPLPGDTKVLPGHEYFSTLGEERRHNPYLLGEWY</sequence>
<keyword evidence="4" id="KW-0862">Zinc</keyword>
<organism evidence="6 7">
    <name type="scientific">Gemmiger gallinarum</name>
    <dbReference type="NCBI Taxonomy" id="2779354"/>
    <lineage>
        <taxon>Bacteria</taxon>
        <taxon>Bacillati</taxon>
        <taxon>Bacillota</taxon>
        <taxon>Clostridia</taxon>
        <taxon>Eubacteriales</taxon>
        <taxon>Gemmiger</taxon>
    </lineage>
</organism>
<name>A0ABR9QZP5_9FIRM</name>
<dbReference type="RefSeq" id="WP_193499696.1">
    <property type="nucleotide sequence ID" value="NZ_JADCKC010000001.1"/>
</dbReference>
<evidence type="ECO:0000313" key="6">
    <source>
        <dbReference type="EMBL" id="MBE5036352.1"/>
    </source>
</evidence>
<evidence type="ECO:0000256" key="2">
    <source>
        <dbReference type="ARBA" id="ARBA00022723"/>
    </source>
</evidence>
<proteinExistence type="predicted"/>
<keyword evidence="3" id="KW-0378">Hydrolase</keyword>
<keyword evidence="2" id="KW-0479">Metal-binding</keyword>